<feature type="domain" description="Helicase C-terminal" evidence="4">
    <location>
        <begin position="1452"/>
        <end position="1619"/>
    </location>
</feature>
<dbReference type="PROSITE" id="PS51194">
    <property type="entry name" value="HELICASE_CTER"/>
    <property type="match status" value="1"/>
</dbReference>
<evidence type="ECO:0000256" key="2">
    <source>
        <dbReference type="SAM" id="MobiDB-lite"/>
    </source>
</evidence>
<proteinExistence type="predicted"/>
<evidence type="ECO:0008006" key="7">
    <source>
        <dbReference type="Google" id="ProtNLM"/>
    </source>
</evidence>
<feature type="domain" description="Helicase ATP-binding" evidence="3">
    <location>
        <begin position="1133"/>
        <end position="1292"/>
    </location>
</feature>
<dbReference type="InterPro" id="IPR014001">
    <property type="entry name" value="Helicase_ATP-bd"/>
</dbReference>
<accession>A0A238BHN6</accession>
<dbReference type="PANTHER" id="PTHR36498">
    <property type="entry name" value="TATA-BINDING PROTEIN-ASSOCIATED FACTOR 172"/>
    <property type="match status" value="1"/>
</dbReference>
<dbReference type="EMBL" id="KZ271567">
    <property type="protein sequence ID" value="OZC04881.1"/>
    <property type="molecule type" value="Genomic_DNA"/>
</dbReference>
<dbReference type="GO" id="GO:0003677">
    <property type="term" value="F:DNA binding"/>
    <property type="evidence" value="ECO:0007669"/>
    <property type="project" value="InterPro"/>
</dbReference>
<dbReference type="PROSITE" id="PS51192">
    <property type="entry name" value="HELICASE_ATP_BIND_1"/>
    <property type="match status" value="1"/>
</dbReference>
<evidence type="ECO:0000259" key="4">
    <source>
        <dbReference type="PROSITE" id="PS51194"/>
    </source>
</evidence>
<dbReference type="InterPro" id="IPR027417">
    <property type="entry name" value="P-loop_NTPase"/>
</dbReference>
<keyword evidence="1" id="KW-0378">Hydrolase</keyword>
<evidence type="ECO:0000256" key="1">
    <source>
        <dbReference type="ARBA" id="ARBA00022801"/>
    </source>
</evidence>
<gene>
    <name evidence="5" type="ORF">X798_08151</name>
</gene>
<feature type="compositionally biased region" description="Low complexity" evidence="2">
    <location>
        <begin position="1700"/>
        <end position="1713"/>
    </location>
</feature>
<reference evidence="5 6" key="1">
    <citation type="submission" date="2015-12" db="EMBL/GenBank/DDBJ databases">
        <title>Draft genome of the nematode, Onchocerca flexuosa.</title>
        <authorList>
            <person name="Mitreva M."/>
        </authorList>
    </citation>
    <scope>NUCLEOTIDE SEQUENCE [LARGE SCALE GENOMIC DNA]</scope>
    <source>
        <strain evidence="5">Red Deer</strain>
    </source>
</reference>
<sequence>MEKQANRTERLGALLSSRNALVRHEAAQALGHFPLTNPHVIDILKNNFQANAWDTREAAVEAFRAILKSIPSKGQVVSPRIDSVSRLNLKDIVRTYHPLLSCEAELVTRMGVCSFGEQRKLVDEQLDFQSVIGISSGTFLSEDDFSSSGNIKETTPERKLDLAAMTDTIGCEDSLEELDAAVYSICIRLMRDVVDVKWEIRHGAALAIACILTIAPSRLSASLVDVLATRLLQAIALDKFIDFSSGRTAIGPVREAVAECIARLTMVFTSPKFVDIIFDHIYMLHKMTDGIQTESHSTNDLESRKRTWFHRQAALLIIKYHLAGPYYDVKFNEIFKLLLCSFEDSHDEVCASALSAITTLFCKVDLKPEVSEMISHVEHVIYRFINSTCNISRNQLLDIDTVAIDLLSLLAIWLQGDSSRKLPYPVSSNLSHLLDPLHITLSLKVVNVFSVSFSRLSPLKDENEYKDFETCIMSVLASLFRIVLFAAPQDTEDLIEACILCVHRIVEYFIFVKHLPRALVETIGRWTACLLIDARNAEIDLEKCNVGSGASQNPTDCLCGDEIRSLSDMVRIDVVLTRKLHVARFLAPLISAIYNFPSKIGDQLLSEAIQLLITPMMKSLVIMHRLGGVLLSHAWFTYIWRSGITIDIPSYVAEVLHGLIMSPNAAYDDEKMFFLYLDNAYKDFASYCRMKGVSAAEVFDVEGRGYTVDNNASALYDICYNILREANDKETLRLRYESFKYAVATAKAVMTSNISRVNALTVSSLLLIYPRSLLDSPSLNPFVKPLMELIRFEENVTFAQYALNSIPILFRIASDGHCSVCTTDYQFETLLERYQLGNVEERRCKKKQPNPHAKMIKQIVVSLVSCTNRFPPEIDREDVVLSQCVRGPFSSRSQNAEYVIRMLVSSIAGTDMASLLDFRNRCSLKEAAMFMMAYTVFVDESRIQRLVPPHLSDIILELGVYLTSENAIVRYCAAQCLSNIARIDGFLRSVLQAVVAPLQRKLRTGETRVHVRCGLVELLFLLSGFHVEVLGGLRLLAPLSLRLMTDNCLVIREAAALSFRNFVPLMTLKANRRIEERPFLENDIADEVFGDNSFDLLLGDPSRLPELRLTDIKGLNSSTCLRQYQQEGIRWMSFLEEYGLSGILADDMGLGKTLQTLCLLAMKIYRKPQAKVLIVCPPTLVSHWCAEWSKFFPTLSPFYKIDEGCREKKLLMDKSQKVTVMSYNTVRFCTYVQDIEWYYMILDEGHMIRNPTTQLFKTLSNIKAQNRLILSGTPVQNTPADLWALFQFLMPGYLGTMRQFKLTFLNAINGSRNVNASAQEIKEGQDALERLHKSVLPFVMRRLKTDVLEDLPEKIVQDYMCSMTAVQRFVYNHIVDMYQSTRQTSTNRPGFSALETIAELRKCTVHPSLVSHKSLEDLDINKLQGCVEESGKIIALRELLKECGIGSREHYALSEESAVQDSEISETGNGHRALIFCQRLSAVQLLVNLFNSGELGSDIRYAVLDGTVPVNERYAIAEKFNVDPSIHVLILTTNIGGEGLNLIGADIVIFLEHDWNPVKDLQAMDRAHRIGQRYAVNVYRLITEGSIEQKIMRLQKFKTDTANALVGADNRSLQTMATEQLMELFVIDDVLPGNSLDIRSSKKSRESNTFSTFDKHPTSSDIGEKLNIEELWELSQYDRYNASSIAHSFEIPGWNDSSSTLISDTSSSSSSGVVSGGNECKKLRLND</sequence>
<dbReference type="InterPro" id="IPR049730">
    <property type="entry name" value="SNF2/RAD54-like_C"/>
</dbReference>
<dbReference type="Pfam" id="PF00271">
    <property type="entry name" value="Helicase_C"/>
    <property type="match status" value="1"/>
</dbReference>
<dbReference type="PANTHER" id="PTHR36498:SF1">
    <property type="entry name" value="TATA-BINDING PROTEIN-ASSOCIATED FACTOR 172"/>
    <property type="match status" value="1"/>
</dbReference>
<evidence type="ECO:0000259" key="3">
    <source>
        <dbReference type="PROSITE" id="PS51192"/>
    </source>
</evidence>
<dbReference type="GO" id="GO:0016887">
    <property type="term" value="F:ATP hydrolysis activity"/>
    <property type="evidence" value="ECO:0007669"/>
    <property type="project" value="InterPro"/>
</dbReference>
<dbReference type="CDD" id="cd18793">
    <property type="entry name" value="SF2_C_SNF"/>
    <property type="match status" value="1"/>
</dbReference>
<feature type="region of interest" description="Disordered" evidence="2">
    <location>
        <begin position="1700"/>
        <end position="1727"/>
    </location>
</feature>
<name>A0A238BHN6_9BILA</name>
<dbReference type="SUPFAM" id="SSF48371">
    <property type="entry name" value="ARM repeat"/>
    <property type="match status" value="1"/>
</dbReference>
<dbReference type="SMART" id="SM00490">
    <property type="entry name" value="HELICc"/>
    <property type="match status" value="1"/>
</dbReference>
<evidence type="ECO:0000313" key="5">
    <source>
        <dbReference type="EMBL" id="OZC04881.1"/>
    </source>
</evidence>
<dbReference type="Pfam" id="PF00176">
    <property type="entry name" value="SNF2-rel_dom"/>
    <property type="match status" value="1"/>
</dbReference>
<dbReference type="InterPro" id="IPR044972">
    <property type="entry name" value="Mot1"/>
</dbReference>
<dbReference type="Gene3D" id="1.25.10.10">
    <property type="entry name" value="Leucine-rich Repeat Variant"/>
    <property type="match status" value="2"/>
</dbReference>
<evidence type="ECO:0000313" key="6">
    <source>
        <dbReference type="Proteomes" id="UP000242913"/>
    </source>
</evidence>
<dbReference type="GO" id="GO:0017025">
    <property type="term" value="F:TBP-class protein binding"/>
    <property type="evidence" value="ECO:0007669"/>
    <property type="project" value="InterPro"/>
</dbReference>
<keyword evidence="6" id="KW-1185">Reference proteome</keyword>
<dbReference type="InterPro" id="IPR038718">
    <property type="entry name" value="SNF2-like_sf"/>
</dbReference>
<dbReference type="InterPro" id="IPR001650">
    <property type="entry name" value="Helicase_C-like"/>
</dbReference>
<dbReference type="InterPro" id="IPR000330">
    <property type="entry name" value="SNF2_N"/>
</dbReference>
<dbReference type="InterPro" id="IPR016024">
    <property type="entry name" value="ARM-type_fold"/>
</dbReference>
<dbReference type="OrthoDB" id="10252227at2759"/>
<protein>
    <recommendedName>
        <fullName evidence="7">Protein, SNF2 family</fullName>
    </recommendedName>
</protein>
<dbReference type="GO" id="GO:0005524">
    <property type="term" value="F:ATP binding"/>
    <property type="evidence" value="ECO:0007669"/>
    <property type="project" value="InterPro"/>
</dbReference>
<dbReference type="SUPFAM" id="SSF52540">
    <property type="entry name" value="P-loop containing nucleoside triphosphate hydrolases"/>
    <property type="match status" value="2"/>
</dbReference>
<dbReference type="Gene3D" id="3.40.50.300">
    <property type="entry name" value="P-loop containing nucleotide triphosphate hydrolases"/>
    <property type="match status" value="1"/>
</dbReference>
<dbReference type="Gene3D" id="3.40.50.10810">
    <property type="entry name" value="Tandem AAA-ATPase domain"/>
    <property type="match status" value="1"/>
</dbReference>
<organism evidence="5 6">
    <name type="scientific">Onchocerca flexuosa</name>
    <dbReference type="NCBI Taxonomy" id="387005"/>
    <lineage>
        <taxon>Eukaryota</taxon>
        <taxon>Metazoa</taxon>
        <taxon>Ecdysozoa</taxon>
        <taxon>Nematoda</taxon>
        <taxon>Chromadorea</taxon>
        <taxon>Rhabditida</taxon>
        <taxon>Spirurina</taxon>
        <taxon>Spiruromorpha</taxon>
        <taxon>Filarioidea</taxon>
        <taxon>Onchocercidae</taxon>
        <taxon>Onchocerca</taxon>
    </lineage>
</organism>
<dbReference type="InterPro" id="IPR011989">
    <property type="entry name" value="ARM-like"/>
</dbReference>
<dbReference type="Proteomes" id="UP000242913">
    <property type="component" value="Unassembled WGS sequence"/>
</dbReference>
<dbReference type="SMART" id="SM00487">
    <property type="entry name" value="DEXDc"/>
    <property type="match status" value="1"/>
</dbReference>